<protein>
    <submittedName>
        <fullName evidence="1">Uncharacterized protein</fullName>
    </submittedName>
</protein>
<sequence length="61" mass="6863">MAFHSGIFFAVLQHKTTNIFAQWDTDNYELSATGFRLPNYTCIMVVFLGDALIDGHFECSG</sequence>
<evidence type="ECO:0000313" key="1">
    <source>
        <dbReference type="EMBL" id="CEG46472.1"/>
    </source>
</evidence>
<reference evidence="2" key="1">
    <citation type="submission" date="2014-09" db="EMBL/GenBank/DDBJ databases">
        <authorList>
            <person name="Sharma Rahul"/>
            <person name="Thines Marco"/>
        </authorList>
    </citation>
    <scope>NUCLEOTIDE SEQUENCE [LARGE SCALE GENOMIC DNA]</scope>
</reference>
<dbReference type="EMBL" id="CCYD01002047">
    <property type="protein sequence ID" value="CEG46472.1"/>
    <property type="molecule type" value="Genomic_DNA"/>
</dbReference>
<dbReference type="AlphaFoldDB" id="A0A0P1AYX4"/>
<evidence type="ECO:0000313" key="2">
    <source>
        <dbReference type="Proteomes" id="UP000054928"/>
    </source>
</evidence>
<organism evidence="1 2">
    <name type="scientific">Plasmopara halstedii</name>
    <name type="common">Downy mildew of sunflower</name>
    <dbReference type="NCBI Taxonomy" id="4781"/>
    <lineage>
        <taxon>Eukaryota</taxon>
        <taxon>Sar</taxon>
        <taxon>Stramenopiles</taxon>
        <taxon>Oomycota</taxon>
        <taxon>Peronosporomycetes</taxon>
        <taxon>Peronosporales</taxon>
        <taxon>Peronosporaceae</taxon>
        <taxon>Plasmopara</taxon>
    </lineage>
</organism>
<dbReference type="Proteomes" id="UP000054928">
    <property type="component" value="Unassembled WGS sequence"/>
</dbReference>
<dbReference type="GeneID" id="36397927"/>
<name>A0A0P1AYX4_PLAHL</name>
<proteinExistence type="predicted"/>
<keyword evidence="2" id="KW-1185">Reference proteome</keyword>
<dbReference type="RefSeq" id="XP_024582841.1">
    <property type="nucleotide sequence ID" value="XM_024717331.1"/>
</dbReference>
<accession>A0A0P1AYX4</accession>